<keyword evidence="3" id="KW-1185">Reference proteome</keyword>
<accession>A0A5M3MYY7</accession>
<evidence type="ECO:0000313" key="3">
    <source>
        <dbReference type="Proteomes" id="UP000053558"/>
    </source>
</evidence>
<evidence type="ECO:0000313" key="2">
    <source>
        <dbReference type="EMBL" id="EIW84352.1"/>
    </source>
</evidence>
<dbReference type="Proteomes" id="UP000053558">
    <property type="component" value="Unassembled WGS sequence"/>
</dbReference>
<comment type="caution">
    <text evidence="2">The sequence shown here is derived from an EMBL/GenBank/DDBJ whole genome shotgun (WGS) entry which is preliminary data.</text>
</comment>
<dbReference type="GeneID" id="19208900"/>
<dbReference type="AlphaFoldDB" id="A0A5M3MYY7"/>
<proteinExistence type="predicted"/>
<reference evidence="3" key="1">
    <citation type="journal article" date="2012" name="Science">
        <title>The Paleozoic origin of enzymatic lignin decomposition reconstructed from 31 fungal genomes.</title>
        <authorList>
            <person name="Floudas D."/>
            <person name="Binder M."/>
            <person name="Riley R."/>
            <person name="Barry K."/>
            <person name="Blanchette R.A."/>
            <person name="Henrissat B."/>
            <person name="Martinez A.T."/>
            <person name="Otillar R."/>
            <person name="Spatafora J.W."/>
            <person name="Yadav J.S."/>
            <person name="Aerts A."/>
            <person name="Benoit I."/>
            <person name="Boyd A."/>
            <person name="Carlson A."/>
            <person name="Copeland A."/>
            <person name="Coutinho P.M."/>
            <person name="de Vries R.P."/>
            <person name="Ferreira P."/>
            <person name="Findley K."/>
            <person name="Foster B."/>
            <person name="Gaskell J."/>
            <person name="Glotzer D."/>
            <person name="Gorecki P."/>
            <person name="Heitman J."/>
            <person name="Hesse C."/>
            <person name="Hori C."/>
            <person name="Igarashi K."/>
            <person name="Jurgens J.A."/>
            <person name="Kallen N."/>
            <person name="Kersten P."/>
            <person name="Kohler A."/>
            <person name="Kuees U."/>
            <person name="Kumar T.K.A."/>
            <person name="Kuo A."/>
            <person name="LaButti K."/>
            <person name="Larrondo L.F."/>
            <person name="Lindquist E."/>
            <person name="Ling A."/>
            <person name="Lombard V."/>
            <person name="Lucas S."/>
            <person name="Lundell T."/>
            <person name="Martin R."/>
            <person name="McLaughlin D.J."/>
            <person name="Morgenstern I."/>
            <person name="Morin E."/>
            <person name="Murat C."/>
            <person name="Nagy L.G."/>
            <person name="Nolan M."/>
            <person name="Ohm R.A."/>
            <person name="Patyshakuliyeva A."/>
            <person name="Rokas A."/>
            <person name="Ruiz-Duenas F.J."/>
            <person name="Sabat G."/>
            <person name="Salamov A."/>
            <person name="Samejima M."/>
            <person name="Schmutz J."/>
            <person name="Slot J.C."/>
            <person name="St John F."/>
            <person name="Stenlid J."/>
            <person name="Sun H."/>
            <person name="Sun S."/>
            <person name="Syed K."/>
            <person name="Tsang A."/>
            <person name="Wiebenga A."/>
            <person name="Young D."/>
            <person name="Pisabarro A."/>
            <person name="Eastwood D.C."/>
            <person name="Martin F."/>
            <person name="Cullen D."/>
            <person name="Grigoriev I.V."/>
            <person name="Hibbett D.S."/>
        </authorList>
    </citation>
    <scope>NUCLEOTIDE SEQUENCE [LARGE SCALE GENOMIC DNA]</scope>
    <source>
        <strain evidence="3">RWD-64-598 SS2</strain>
    </source>
</reference>
<dbReference type="RefSeq" id="XP_007765436.1">
    <property type="nucleotide sequence ID" value="XM_007767246.1"/>
</dbReference>
<evidence type="ECO:0000256" key="1">
    <source>
        <dbReference type="SAM" id="MobiDB-lite"/>
    </source>
</evidence>
<dbReference type="KEGG" id="cput:CONPUDRAFT_71140"/>
<sequence>MSTVWLPKSGMGWVISETRLRPDYPTTRLRPDSESVRSVASHKVKWGGDFLEQAVLSGNTCVYGSGISKSHAYISRGDNQRSAKAPGALYLSLPRRPRARLLDKLHGTDRVSETRGDRLVQMQLVTGNTTRFLPVQGPRHAKIIYSLEDVYTAEAGGTVLLGGLNVVKVLSTAKEDLEETPFQLITDKYARWLHEDVQSKLHGGLEAINGLHNRNVDVYVCPFPAKTAHPRDTTDDDNEDSGGAPAGLGG</sequence>
<name>A0A5M3MYY7_CONPW</name>
<protein>
    <submittedName>
        <fullName evidence="2">Uncharacterized protein</fullName>
    </submittedName>
</protein>
<dbReference type="EMBL" id="JH711575">
    <property type="protein sequence ID" value="EIW84352.1"/>
    <property type="molecule type" value="Genomic_DNA"/>
</dbReference>
<gene>
    <name evidence="2" type="ORF">CONPUDRAFT_71140</name>
</gene>
<feature type="region of interest" description="Disordered" evidence="1">
    <location>
        <begin position="227"/>
        <end position="250"/>
    </location>
</feature>
<organism evidence="2 3">
    <name type="scientific">Coniophora puteana (strain RWD-64-598)</name>
    <name type="common">Brown rot fungus</name>
    <dbReference type="NCBI Taxonomy" id="741705"/>
    <lineage>
        <taxon>Eukaryota</taxon>
        <taxon>Fungi</taxon>
        <taxon>Dikarya</taxon>
        <taxon>Basidiomycota</taxon>
        <taxon>Agaricomycotina</taxon>
        <taxon>Agaricomycetes</taxon>
        <taxon>Agaricomycetidae</taxon>
        <taxon>Boletales</taxon>
        <taxon>Coniophorineae</taxon>
        <taxon>Coniophoraceae</taxon>
        <taxon>Coniophora</taxon>
    </lineage>
</organism>